<dbReference type="PROSITE" id="PS50853">
    <property type="entry name" value="FN3"/>
    <property type="match status" value="1"/>
</dbReference>
<evidence type="ECO:0000313" key="3">
    <source>
        <dbReference type="EMBL" id="KMQ85979.1"/>
    </source>
</evidence>
<gene>
    <name evidence="3" type="ORF">RF55_15187</name>
</gene>
<sequence length="411" mass="47419">MICLIPKRIDYYVKEVTITANSIVVSLPEPVPNSGCEKNNLAPTKYTISVSHCLNNNINEFNEQTYELQHEIQNLTPFTKYTLKLALSNFHIEKLWMGLQFGADVILKTTPGKLNAPENMTVQILTPTLAKIYWMPPKKLNCVAVNYEVHWISVLVSNGTGNITYQMTHDKQLINNLEQTVDGKVFTKIQLLPGQEYLIYVRVYPANFSEFFTDSLNKSIYMYSEPNNLTLSGLNWEPAQAHDSQVTFYRLEGSVENNYKDDKQIDKNKHWKLYYNGIDNYWVITGDMKQKYRFRVKAENVYGFGEWSESSAVVDLTESIEISAMQYYLPLILCFVVALVVYVSYFYCSYQQRKATNKQELATLYGIPYGNIQRNALYASGLQNKPGEFALTIIKKANYPIKVSRKWCIRK</sequence>
<keyword evidence="1" id="KW-1133">Transmembrane helix</keyword>
<dbReference type="AlphaFoldDB" id="A0A0J7K6T8"/>
<proteinExistence type="predicted"/>
<feature type="transmembrane region" description="Helical" evidence="1">
    <location>
        <begin position="327"/>
        <end position="348"/>
    </location>
</feature>
<keyword evidence="1" id="KW-0472">Membrane</keyword>
<accession>A0A0J7K6T8</accession>
<dbReference type="STRING" id="67767.A0A0J7K6T8"/>
<dbReference type="Gene3D" id="2.60.40.10">
    <property type="entry name" value="Immunoglobulins"/>
    <property type="match status" value="3"/>
</dbReference>
<evidence type="ECO:0000313" key="4">
    <source>
        <dbReference type="Proteomes" id="UP000036403"/>
    </source>
</evidence>
<comment type="caution">
    <text evidence="3">The sequence shown here is derived from an EMBL/GenBank/DDBJ whole genome shotgun (WGS) entry which is preliminary data.</text>
</comment>
<organism evidence="3 4">
    <name type="scientific">Lasius niger</name>
    <name type="common">Black garden ant</name>
    <dbReference type="NCBI Taxonomy" id="67767"/>
    <lineage>
        <taxon>Eukaryota</taxon>
        <taxon>Metazoa</taxon>
        <taxon>Ecdysozoa</taxon>
        <taxon>Arthropoda</taxon>
        <taxon>Hexapoda</taxon>
        <taxon>Insecta</taxon>
        <taxon>Pterygota</taxon>
        <taxon>Neoptera</taxon>
        <taxon>Endopterygota</taxon>
        <taxon>Hymenoptera</taxon>
        <taxon>Apocrita</taxon>
        <taxon>Aculeata</taxon>
        <taxon>Formicoidea</taxon>
        <taxon>Formicidae</taxon>
        <taxon>Formicinae</taxon>
        <taxon>Lasius</taxon>
        <taxon>Lasius</taxon>
    </lineage>
</organism>
<evidence type="ECO:0000256" key="1">
    <source>
        <dbReference type="SAM" id="Phobius"/>
    </source>
</evidence>
<dbReference type="SUPFAM" id="SSF49265">
    <property type="entry name" value="Fibronectin type III"/>
    <property type="match status" value="2"/>
</dbReference>
<keyword evidence="3" id="KW-0808">Transferase</keyword>
<dbReference type="PaxDb" id="67767-A0A0J7K6T8"/>
<dbReference type="EMBL" id="LBMM01012817">
    <property type="protein sequence ID" value="KMQ85979.1"/>
    <property type="molecule type" value="Genomic_DNA"/>
</dbReference>
<feature type="domain" description="Fibronectin type-III" evidence="2">
    <location>
        <begin position="116"/>
        <end position="227"/>
    </location>
</feature>
<feature type="non-terminal residue" evidence="3">
    <location>
        <position position="411"/>
    </location>
</feature>
<dbReference type="InterPro" id="IPR013783">
    <property type="entry name" value="Ig-like_fold"/>
</dbReference>
<keyword evidence="4" id="KW-1185">Reference proteome</keyword>
<protein>
    <submittedName>
        <fullName evidence="3">Proto-oncogene tyrosine-protein kinase ros</fullName>
    </submittedName>
</protein>
<dbReference type="InterPro" id="IPR003961">
    <property type="entry name" value="FN3_dom"/>
</dbReference>
<keyword evidence="1" id="KW-0812">Transmembrane</keyword>
<dbReference type="InterPro" id="IPR036116">
    <property type="entry name" value="FN3_sf"/>
</dbReference>
<dbReference type="SMART" id="SM00060">
    <property type="entry name" value="FN3"/>
    <property type="match status" value="3"/>
</dbReference>
<dbReference type="OrthoDB" id="65481at2759"/>
<keyword evidence="3" id="KW-0418">Kinase</keyword>
<name>A0A0J7K6T8_LASNI</name>
<reference evidence="3 4" key="1">
    <citation type="submission" date="2015-04" db="EMBL/GenBank/DDBJ databases">
        <title>Lasius niger genome sequencing.</title>
        <authorList>
            <person name="Konorov E.A."/>
            <person name="Nikitin M.A."/>
            <person name="Kirill M.V."/>
            <person name="Chang P."/>
        </authorList>
    </citation>
    <scope>NUCLEOTIDE SEQUENCE [LARGE SCALE GENOMIC DNA]</scope>
    <source>
        <tissue evidence="3">Whole</tissue>
    </source>
</reference>
<dbReference type="Proteomes" id="UP000036403">
    <property type="component" value="Unassembled WGS sequence"/>
</dbReference>
<evidence type="ECO:0000259" key="2">
    <source>
        <dbReference type="PROSITE" id="PS50853"/>
    </source>
</evidence>
<dbReference type="GO" id="GO:0016301">
    <property type="term" value="F:kinase activity"/>
    <property type="evidence" value="ECO:0007669"/>
    <property type="project" value="UniProtKB-KW"/>
</dbReference>
<dbReference type="CDD" id="cd00063">
    <property type="entry name" value="FN3"/>
    <property type="match status" value="2"/>
</dbReference>